<gene>
    <name evidence="1" type="ORF">KIN20_037402</name>
</gene>
<evidence type="ECO:0000313" key="2">
    <source>
        <dbReference type="Proteomes" id="UP001196413"/>
    </source>
</evidence>
<organism evidence="1 2">
    <name type="scientific">Parelaphostrongylus tenuis</name>
    <name type="common">Meningeal worm</name>
    <dbReference type="NCBI Taxonomy" id="148309"/>
    <lineage>
        <taxon>Eukaryota</taxon>
        <taxon>Metazoa</taxon>
        <taxon>Ecdysozoa</taxon>
        <taxon>Nematoda</taxon>
        <taxon>Chromadorea</taxon>
        <taxon>Rhabditida</taxon>
        <taxon>Rhabditina</taxon>
        <taxon>Rhabditomorpha</taxon>
        <taxon>Strongyloidea</taxon>
        <taxon>Metastrongylidae</taxon>
        <taxon>Parelaphostrongylus</taxon>
    </lineage>
</organism>
<keyword evidence="2" id="KW-1185">Reference proteome</keyword>
<comment type="caution">
    <text evidence="1">The sequence shown here is derived from an EMBL/GenBank/DDBJ whole genome shotgun (WGS) entry which is preliminary data.</text>
</comment>
<protein>
    <submittedName>
        <fullName evidence="1">Uncharacterized protein</fullName>
    </submittedName>
</protein>
<evidence type="ECO:0000313" key="1">
    <source>
        <dbReference type="EMBL" id="KAJ1374668.1"/>
    </source>
</evidence>
<proteinExistence type="predicted"/>
<sequence>MRLQQRRRDRSQLVRFTYSQYRGALILSPCDSRSNWIGPAQSQKLMSIACPFEAQLVLQVGVARAKHSEELQRCLLGYKSLSRCPVDVLEGEGGLRITSKLVL</sequence>
<accession>A0AAD5RDW5</accession>
<reference evidence="1" key="1">
    <citation type="submission" date="2021-06" db="EMBL/GenBank/DDBJ databases">
        <title>Parelaphostrongylus tenuis whole genome reference sequence.</title>
        <authorList>
            <person name="Garwood T.J."/>
            <person name="Larsen P.A."/>
            <person name="Fountain-Jones N.M."/>
            <person name="Garbe J.R."/>
            <person name="Macchietto M.G."/>
            <person name="Kania S.A."/>
            <person name="Gerhold R.W."/>
            <person name="Richards J.E."/>
            <person name="Wolf T.M."/>
        </authorList>
    </citation>
    <scope>NUCLEOTIDE SEQUENCE</scope>
    <source>
        <strain evidence="1">MNPRO001-30</strain>
        <tissue evidence="1">Meninges</tissue>
    </source>
</reference>
<dbReference type="Proteomes" id="UP001196413">
    <property type="component" value="Unassembled WGS sequence"/>
</dbReference>
<dbReference type="AlphaFoldDB" id="A0AAD5RDW5"/>
<dbReference type="EMBL" id="JAHQIW010007477">
    <property type="protein sequence ID" value="KAJ1374668.1"/>
    <property type="molecule type" value="Genomic_DNA"/>
</dbReference>
<name>A0AAD5RDW5_PARTN</name>